<reference evidence="10 11" key="1">
    <citation type="submission" date="2020-08" db="EMBL/GenBank/DDBJ databases">
        <title>A Genomic Blueprint of the Chicken Gut Microbiome.</title>
        <authorList>
            <person name="Gilroy R."/>
            <person name="Ravi A."/>
            <person name="Getino M."/>
            <person name="Pursley I."/>
            <person name="Horton D.L."/>
            <person name="Alikhan N.-F."/>
            <person name="Baker D."/>
            <person name="Gharbi K."/>
            <person name="Hall N."/>
            <person name="Watson M."/>
            <person name="Adriaenssens E.M."/>
            <person name="Foster-Nyarko E."/>
            <person name="Jarju S."/>
            <person name="Secka A."/>
            <person name="Antonio M."/>
            <person name="Oren A."/>
            <person name="Chaudhuri R."/>
            <person name="La Ragione R.M."/>
            <person name="Hildebrand F."/>
            <person name="Pallen M.J."/>
        </authorList>
    </citation>
    <scope>NUCLEOTIDE SEQUENCE [LARGE SCALE GENOMIC DNA]</scope>
    <source>
        <strain evidence="10 11">Sa1BUA13</strain>
    </source>
</reference>
<comment type="function">
    <text evidence="8">Transfers a GMP moiety from GTP to Mo-molybdopterin (Mo-MPT) cofactor (Moco or molybdenum cofactor) to form Mo-molybdopterin guanine dinucleotide (Mo-MGD) cofactor.</text>
</comment>
<comment type="similarity">
    <text evidence="8">Belongs to the MobA family.</text>
</comment>
<protein>
    <recommendedName>
        <fullName evidence="8">Probable molybdenum cofactor guanylyltransferase</fullName>
        <shortName evidence="8">MoCo guanylyltransferase</shortName>
        <ecNumber evidence="8">2.7.7.77</ecNumber>
    </recommendedName>
    <alternativeName>
        <fullName evidence="8">GTP:molybdopterin guanylyltransferase</fullName>
    </alternativeName>
    <alternativeName>
        <fullName evidence="8">Mo-MPT guanylyltransferase</fullName>
    </alternativeName>
    <alternativeName>
        <fullName evidence="8">Molybdopterin guanylyltransferase</fullName>
    </alternativeName>
    <alternativeName>
        <fullName evidence="8">Molybdopterin-guanine dinucleotide synthase</fullName>
        <shortName evidence="8">MGD synthase</shortName>
    </alternativeName>
</protein>
<keyword evidence="7 8" id="KW-0501">Molybdenum cofactor biosynthesis</keyword>
<dbReference type="Proteomes" id="UP000658980">
    <property type="component" value="Unassembled WGS sequence"/>
</dbReference>
<comment type="caution">
    <text evidence="8">Lacks conserved residue(s) required for the propagation of feature annotation.</text>
</comment>
<evidence type="ECO:0000313" key="10">
    <source>
        <dbReference type="EMBL" id="MBD8014272.1"/>
    </source>
</evidence>
<keyword evidence="10" id="KW-0548">Nucleotidyltransferase</keyword>
<accession>A0ABR8WBA4</accession>
<organism evidence="10 11">
    <name type="scientific">Planococcus wigleyi</name>
    <dbReference type="NCBI Taxonomy" id="2762216"/>
    <lineage>
        <taxon>Bacteria</taxon>
        <taxon>Bacillati</taxon>
        <taxon>Bacillota</taxon>
        <taxon>Bacilli</taxon>
        <taxon>Bacillales</taxon>
        <taxon>Caryophanaceae</taxon>
        <taxon>Planococcus</taxon>
    </lineage>
</organism>
<comment type="cofactor">
    <cofactor evidence="8">
        <name>Mg(2+)</name>
        <dbReference type="ChEBI" id="CHEBI:18420"/>
    </cofactor>
</comment>
<keyword evidence="11" id="KW-1185">Reference proteome</keyword>
<keyword evidence="6 8" id="KW-0342">GTP-binding</keyword>
<evidence type="ECO:0000256" key="2">
    <source>
        <dbReference type="ARBA" id="ARBA00022679"/>
    </source>
</evidence>
<gene>
    <name evidence="8" type="primary">mobA</name>
    <name evidence="10" type="ORF">H9630_05505</name>
</gene>
<dbReference type="PANTHER" id="PTHR19136">
    <property type="entry name" value="MOLYBDENUM COFACTOR GUANYLYLTRANSFERASE"/>
    <property type="match status" value="1"/>
</dbReference>
<comment type="catalytic activity">
    <reaction evidence="8">
        <text>Mo-molybdopterin + GTP + H(+) = Mo-molybdopterin guanine dinucleotide + diphosphate</text>
        <dbReference type="Rhea" id="RHEA:34243"/>
        <dbReference type="ChEBI" id="CHEBI:15378"/>
        <dbReference type="ChEBI" id="CHEBI:33019"/>
        <dbReference type="ChEBI" id="CHEBI:37565"/>
        <dbReference type="ChEBI" id="CHEBI:71302"/>
        <dbReference type="ChEBI" id="CHEBI:71310"/>
        <dbReference type="EC" id="2.7.7.77"/>
    </reaction>
</comment>
<keyword evidence="1 8" id="KW-0963">Cytoplasm</keyword>
<dbReference type="EC" id="2.7.7.77" evidence="8"/>
<feature type="binding site" evidence="8">
    <location>
        <position position="21"/>
    </location>
    <ligand>
        <name>GTP</name>
        <dbReference type="ChEBI" id="CHEBI:37565"/>
    </ligand>
</feature>
<dbReference type="Pfam" id="PF12804">
    <property type="entry name" value="NTP_transf_3"/>
    <property type="match status" value="1"/>
</dbReference>
<dbReference type="CDD" id="cd02503">
    <property type="entry name" value="MobA"/>
    <property type="match status" value="1"/>
</dbReference>
<evidence type="ECO:0000256" key="7">
    <source>
        <dbReference type="ARBA" id="ARBA00023150"/>
    </source>
</evidence>
<evidence type="ECO:0000256" key="4">
    <source>
        <dbReference type="ARBA" id="ARBA00022741"/>
    </source>
</evidence>
<comment type="domain">
    <text evidence="8">The N-terminal domain determines nucleotide recognition and specific binding, while the C-terminal domain determines the specific binding to the target protein.</text>
</comment>
<feature type="binding site" evidence="8">
    <location>
        <position position="67"/>
    </location>
    <ligand>
        <name>GTP</name>
        <dbReference type="ChEBI" id="CHEBI:37565"/>
    </ligand>
</feature>
<comment type="caution">
    <text evidence="10">The sequence shown here is derived from an EMBL/GenBank/DDBJ whole genome shotgun (WGS) entry which is preliminary data.</text>
</comment>
<dbReference type="RefSeq" id="WP_191714453.1">
    <property type="nucleotide sequence ID" value="NZ_JACSPU010000001.1"/>
</dbReference>
<dbReference type="GO" id="GO:0016779">
    <property type="term" value="F:nucleotidyltransferase activity"/>
    <property type="evidence" value="ECO:0007669"/>
    <property type="project" value="UniProtKB-KW"/>
</dbReference>
<feature type="domain" description="MobA-like NTP transferase" evidence="9">
    <location>
        <begin position="6"/>
        <end position="157"/>
    </location>
</feature>
<dbReference type="InterPro" id="IPR029044">
    <property type="entry name" value="Nucleotide-diphossugar_trans"/>
</dbReference>
<feature type="binding site" evidence="8">
    <location>
        <begin position="9"/>
        <end position="11"/>
    </location>
    <ligand>
        <name>GTP</name>
        <dbReference type="ChEBI" id="CHEBI:37565"/>
    </ligand>
</feature>
<sequence>MTVLVGILLAGGLSRRYGSPKAFAELEGELFYERAYNALAAVCDDVVIISRPELMERFSSDAEVVTDLDWIEGQGPLAGILSGMVAKRADKYFVLPCDMPYVGPAETARLLDLADNASDITALWNTVGKIPLFSIWDKRVKEQLQQELEAGQFRVMKFMEKVATEWIDSSEIHEEPLVFRNVNQPDDQMRGWQNGH</sequence>
<evidence type="ECO:0000256" key="8">
    <source>
        <dbReference type="HAMAP-Rule" id="MF_00316"/>
    </source>
</evidence>
<evidence type="ECO:0000256" key="6">
    <source>
        <dbReference type="ARBA" id="ARBA00023134"/>
    </source>
</evidence>
<dbReference type="SUPFAM" id="SSF53448">
    <property type="entry name" value="Nucleotide-diphospho-sugar transferases"/>
    <property type="match status" value="1"/>
</dbReference>
<keyword evidence="3 8" id="KW-0479">Metal-binding</keyword>
<feature type="binding site" evidence="8">
    <location>
        <position position="98"/>
    </location>
    <ligand>
        <name>GTP</name>
        <dbReference type="ChEBI" id="CHEBI:37565"/>
    </ligand>
</feature>
<name>A0ABR8WBA4_9BACL</name>
<keyword evidence="2 8" id="KW-0808">Transferase</keyword>
<evidence type="ECO:0000259" key="9">
    <source>
        <dbReference type="Pfam" id="PF12804"/>
    </source>
</evidence>
<dbReference type="Gene3D" id="3.90.550.10">
    <property type="entry name" value="Spore Coat Polysaccharide Biosynthesis Protein SpsA, Chain A"/>
    <property type="match status" value="1"/>
</dbReference>
<dbReference type="PANTHER" id="PTHR19136:SF81">
    <property type="entry name" value="MOLYBDENUM COFACTOR GUANYLYLTRANSFERASE"/>
    <property type="match status" value="1"/>
</dbReference>
<evidence type="ECO:0000256" key="3">
    <source>
        <dbReference type="ARBA" id="ARBA00022723"/>
    </source>
</evidence>
<dbReference type="EMBL" id="JACSPU010000001">
    <property type="protein sequence ID" value="MBD8014272.1"/>
    <property type="molecule type" value="Genomic_DNA"/>
</dbReference>
<dbReference type="InterPro" id="IPR025877">
    <property type="entry name" value="MobA-like_NTP_Trfase"/>
</dbReference>
<keyword evidence="5 8" id="KW-0460">Magnesium</keyword>
<proteinExistence type="inferred from homology"/>
<keyword evidence="4 8" id="KW-0547">Nucleotide-binding</keyword>
<evidence type="ECO:0000256" key="5">
    <source>
        <dbReference type="ARBA" id="ARBA00022842"/>
    </source>
</evidence>
<evidence type="ECO:0000313" key="11">
    <source>
        <dbReference type="Proteomes" id="UP000658980"/>
    </source>
</evidence>
<feature type="binding site" evidence="8">
    <location>
        <position position="98"/>
    </location>
    <ligand>
        <name>Mg(2+)</name>
        <dbReference type="ChEBI" id="CHEBI:18420"/>
    </ligand>
</feature>
<dbReference type="InterPro" id="IPR013482">
    <property type="entry name" value="Molybde_CF_guanTrfase"/>
</dbReference>
<dbReference type="HAMAP" id="MF_00316">
    <property type="entry name" value="MobA"/>
    <property type="match status" value="1"/>
</dbReference>
<comment type="subcellular location">
    <subcellularLocation>
        <location evidence="8">Cytoplasm</location>
    </subcellularLocation>
</comment>
<evidence type="ECO:0000256" key="1">
    <source>
        <dbReference type="ARBA" id="ARBA00022490"/>
    </source>
</evidence>